<sequence>MRICISRLNCWTWDPLHAQDWRARLLLPLNLRSRRKNRTLTYEKVLSAVMDNKLKVSMYSDLAGHLLTAGCCDAGVCIPLDVHAMAQSICKINTGALPGLMALDYLKDLTALDRVKEQAFVDLHSYLDLKLTAEEKRLNWGAICLEYALSKYTRFISHPSFPALFVCSQYTDLLSNVK</sequence>
<proteinExistence type="predicted"/>
<name>A0A8H6ZF90_9AGAR</name>
<dbReference type="Proteomes" id="UP000623467">
    <property type="component" value="Unassembled WGS sequence"/>
</dbReference>
<keyword evidence="2" id="KW-1185">Reference proteome</keyword>
<dbReference type="AlphaFoldDB" id="A0A8H6ZF90"/>
<accession>A0A8H6ZF90</accession>
<dbReference type="EMBL" id="JACAZH010000001">
    <property type="protein sequence ID" value="KAF7376622.1"/>
    <property type="molecule type" value="Genomic_DNA"/>
</dbReference>
<organism evidence="1 2">
    <name type="scientific">Mycena sanguinolenta</name>
    <dbReference type="NCBI Taxonomy" id="230812"/>
    <lineage>
        <taxon>Eukaryota</taxon>
        <taxon>Fungi</taxon>
        <taxon>Dikarya</taxon>
        <taxon>Basidiomycota</taxon>
        <taxon>Agaricomycotina</taxon>
        <taxon>Agaricomycetes</taxon>
        <taxon>Agaricomycetidae</taxon>
        <taxon>Agaricales</taxon>
        <taxon>Marasmiineae</taxon>
        <taxon>Mycenaceae</taxon>
        <taxon>Mycena</taxon>
    </lineage>
</organism>
<protein>
    <submittedName>
        <fullName evidence="1">Uncharacterized protein</fullName>
    </submittedName>
</protein>
<gene>
    <name evidence="1" type="ORF">MSAN_00079000</name>
</gene>
<evidence type="ECO:0000313" key="2">
    <source>
        <dbReference type="Proteomes" id="UP000623467"/>
    </source>
</evidence>
<comment type="caution">
    <text evidence="1">The sequence shown here is derived from an EMBL/GenBank/DDBJ whole genome shotgun (WGS) entry which is preliminary data.</text>
</comment>
<reference evidence="1" key="1">
    <citation type="submission" date="2020-05" db="EMBL/GenBank/DDBJ databases">
        <title>Mycena genomes resolve the evolution of fungal bioluminescence.</title>
        <authorList>
            <person name="Tsai I.J."/>
        </authorList>
    </citation>
    <scope>NUCLEOTIDE SEQUENCE</scope>
    <source>
        <strain evidence="1">160909Yilan</strain>
    </source>
</reference>
<evidence type="ECO:0000313" key="1">
    <source>
        <dbReference type="EMBL" id="KAF7376622.1"/>
    </source>
</evidence>